<sequence>MSEVLSIQAGGQIFRELHGYQKGRKGLKSSWKSASQATVGAVQGLEQFVKTMSAAPALAGAEMAIFTAQHQRARLTTVQLVMRIFVLLVQTQSI</sequence>
<organism evidence="1 2">
    <name type="scientific">Fusarium oxysporum</name>
    <name type="common">Fusarium vascular wilt</name>
    <dbReference type="NCBI Taxonomy" id="5507"/>
    <lineage>
        <taxon>Eukaryota</taxon>
        <taxon>Fungi</taxon>
        <taxon>Dikarya</taxon>
        <taxon>Ascomycota</taxon>
        <taxon>Pezizomycotina</taxon>
        <taxon>Sordariomycetes</taxon>
        <taxon>Hypocreomycetidae</taxon>
        <taxon>Hypocreales</taxon>
        <taxon>Nectriaceae</taxon>
        <taxon>Fusarium</taxon>
        <taxon>Fusarium oxysporum species complex</taxon>
    </lineage>
</organism>
<dbReference type="EMBL" id="JAAFOW010004930">
    <property type="protein sequence ID" value="KAF5227632.1"/>
    <property type="molecule type" value="Genomic_DNA"/>
</dbReference>
<comment type="caution">
    <text evidence="1">The sequence shown here is derived from an EMBL/GenBank/DDBJ whole genome shotgun (WGS) entry which is preliminary data.</text>
</comment>
<gene>
    <name evidence="1" type="ORF">FOXYS1_16058</name>
</gene>
<name>A0A8H5DLM3_FUSOX</name>
<protein>
    <submittedName>
        <fullName evidence="1">Uncharacterized protein</fullName>
    </submittedName>
</protein>
<accession>A0A8H5DLM3</accession>
<evidence type="ECO:0000313" key="1">
    <source>
        <dbReference type="EMBL" id="KAF5227632.1"/>
    </source>
</evidence>
<evidence type="ECO:0000313" key="2">
    <source>
        <dbReference type="Proteomes" id="UP000558688"/>
    </source>
</evidence>
<reference evidence="1" key="1">
    <citation type="submission" date="2020-02" db="EMBL/GenBank/DDBJ databases">
        <title>Identification and distribution of gene clusters putatively required for synthesis of sphingolipid metabolism inhibitors in phylogenetically diverse species of the filamentous fungus Fusarium.</title>
        <authorList>
            <person name="Kim H.-S."/>
            <person name="Busman M."/>
            <person name="Brown D.W."/>
            <person name="Divon H."/>
            <person name="Uhlig S."/>
            <person name="Proctor R.H."/>
        </authorList>
    </citation>
    <scope>NUCLEOTIDE SEQUENCE [LARGE SCALE GENOMIC DNA]</scope>
    <source>
        <strain evidence="1">NRRL 39464</strain>
    </source>
</reference>
<dbReference type="Proteomes" id="UP000558688">
    <property type="component" value="Unassembled WGS sequence"/>
</dbReference>
<proteinExistence type="predicted"/>
<dbReference type="AlphaFoldDB" id="A0A8H5DLM3"/>